<reference evidence="4" key="2">
    <citation type="submission" date="2016-06" db="UniProtKB">
        <authorList>
            <consortium name="WormBaseParasite"/>
        </authorList>
    </citation>
    <scope>IDENTIFICATION</scope>
</reference>
<evidence type="ECO:0000313" key="4">
    <source>
        <dbReference type="WBParaSite" id="GPLIN_001263700"/>
    </source>
</evidence>
<name>A0A183CID1_GLOPA</name>
<dbReference type="WBParaSite" id="GPLIN_001263700">
    <property type="protein sequence ID" value="GPLIN_001263700"/>
    <property type="gene ID" value="GPLIN_001263700"/>
</dbReference>
<dbReference type="AlphaFoldDB" id="A0A183CID1"/>
<proteinExistence type="predicted"/>
<feature type="region of interest" description="Disordered" evidence="1">
    <location>
        <begin position="215"/>
        <end position="240"/>
    </location>
</feature>
<protein>
    <submittedName>
        <fullName evidence="4">Secreted protein</fullName>
    </submittedName>
</protein>
<evidence type="ECO:0000256" key="1">
    <source>
        <dbReference type="SAM" id="MobiDB-lite"/>
    </source>
</evidence>
<feature type="chain" id="PRO_5008147674" evidence="2">
    <location>
        <begin position="17"/>
        <end position="240"/>
    </location>
</feature>
<reference evidence="3" key="1">
    <citation type="submission" date="2014-05" db="EMBL/GenBank/DDBJ databases">
        <title>The genome and life-stage specific transcriptomes of Globodera pallida elucidate key aspects of plant parasitism by a cyst nematode.</title>
        <authorList>
            <person name="Cotton J.A."/>
            <person name="Lilley C.J."/>
            <person name="Jones L.M."/>
            <person name="Kikuchi T."/>
            <person name="Reid A.J."/>
            <person name="Thorpe P."/>
            <person name="Tsai I.J."/>
            <person name="Beasley H."/>
            <person name="Blok V."/>
            <person name="Cock P.J.A."/>
            <person name="Van den Akker S.E."/>
            <person name="Holroyd N."/>
            <person name="Hunt M."/>
            <person name="Mantelin S."/>
            <person name="Naghra H."/>
            <person name="Pain A."/>
            <person name="Palomares-Rius J.E."/>
            <person name="Zarowiecki M."/>
            <person name="Berriman M."/>
            <person name="Jones J.T."/>
            <person name="Urwin P.E."/>
        </authorList>
    </citation>
    <scope>NUCLEOTIDE SEQUENCE [LARGE SCALE GENOMIC DNA]</scope>
    <source>
        <strain evidence="3">Lindley</strain>
    </source>
</reference>
<evidence type="ECO:0000313" key="3">
    <source>
        <dbReference type="Proteomes" id="UP000050741"/>
    </source>
</evidence>
<dbReference type="Proteomes" id="UP000050741">
    <property type="component" value="Unassembled WGS sequence"/>
</dbReference>
<keyword evidence="2" id="KW-0732">Signal</keyword>
<organism evidence="3 4">
    <name type="scientific">Globodera pallida</name>
    <name type="common">Potato cyst nematode worm</name>
    <name type="synonym">Heterodera pallida</name>
    <dbReference type="NCBI Taxonomy" id="36090"/>
    <lineage>
        <taxon>Eukaryota</taxon>
        <taxon>Metazoa</taxon>
        <taxon>Ecdysozoa</taxon>
        <taxon>Nematoda</taxon>
        <taxon>Chromadorea</taxon>
        <taxon>Rhabditida</taxon>
        <taxon>Tylenchina</taxon>
        <taxon>Tylenchomorpha</taxon>
        <taxon>Tylenchoidea</taxon>
        <taxon>Heteroderidae</taxon>
        <taxon>Heteroderinae</taxon>
        <taxon>Globodera</taxon>
    </lineage>
</organism>
<sequence length="240" mass="26431">MLFLSTIFFVLTFVSGKTTKIEKINSGNRQNFVLSDEDHIFADFKEFLKSGKATEKATIDWALINGCKIVVGELQNKSKYGGSDCSANISQLQQKVAQICSQKIGQNDKLSASILADKSALIKIGQCVLGQLRLDEKQIIQNALANGQNAKQKVALFKFGALIKAFLNELPEEQAKSALVKLLASKQQLLPSDLIDMLLNKLSFIVDDGERIGIEKSENPKKMPGKCQKIKTTRAEKKAP</sequence>
<feature type="signal peptide" evidence="2">
    <location>
        <begin position="1"/>
        <end position="16"/>
    </location>
</feature>
<evidence type="ECO:0000256" key="2">
    <source>
        <dbReference type="SAM" id="SignalP"/>
    </source>
</evidence>
<accession>A0A183CID1</accession>
<keyword evidence="3" id="KW-1185">Reference proteome</keyword>